<dbReference type="SUPFAM" id="SSF52540">
    <property type="entry name" value="P-loop containing nucleoside triphosphate hydrolases"/>
    <property type="match status" value="1"/>
</dbReference>
<dbReference type="AlphaFoldDB" id="T1AVI5"/>
<sequence>MIIGLTGMPGSGKSTIAYYLRDNYQFNIISMGDIVRSVMSEEGIDINNDSLREFSDKLRKTYGYAAIAQMTVKVIGSKYKNKRLCIDGIRSPWEIRYFKDNLSDTFIMLAVESPNASRHDRLLARLRSDDPGTREGFAKRDEKEEKFGVLEAMKLADFKIQNTGTIEAVYREVDTIIRNAEGKSKKKV</sequence>
<reference evidence="1" key="1">
    <citation type="submission" date="2013-08" db="EMBL/GenBank/DDBJ databases">
        <authorList>
            <person name="Mendez C."/>
            <person name="Richter M."/>
            <person name="Ferrer M."/>
            <person name="Sanchez J."/>
        </authorList>
    </citation>
    <scope>NUCLEOTIDE SEQUENCE</scope>
</reference>
<organism evidence="1">
    <name type="scientific">mine drainage metagenome</name>
    <dbReference type="NCBI Taxonomy" id="410659"/>
    <lineage>
        <taxon>unclassified sequences</taxon>
        <taxon>metagenomes</taxon>
        <taxon>ecological metagenomes</taxon>
    </lineage>
</organism>
<dbReference type="Pfam" id="PF13207">
    <property type="entry name" value="AAA_17"/>
    <property type="match status" value="1"/>
</dbReference>
<keyword evidence="1" id="KW-0808">Transferase</keyword>
<dbReference type="InterPro" id="IPR027417">
    <property type="entry name" value="P-loop_NTPase"/>
</dbReference>
<comment type="caution">
    <text evidence="1">The sequence shown here is derived from an EMBL/GenBank/DDBJ whole genome shotgun (WGS) entry which is preliminary data.</text>
</comment>
<name>T1AVI5_9ZZZZ</name>
<gene>
    <name evidence="1" type="ORF">B2A_09023</name>
</gene>
<dbReference type="GO" id="GO:0016301">
    <property type="term" value="F:kinase activity"/>
    <property type="evidence" value="ECO:0007669"/>
    <property type="project" value="UniProtKB-KW"/>
</dbReference>
<dbReference type="EC" id="2.7.-.-" evidence="1"/>
<keyword evidence="1" id="KW-0418">Kinase</keyword>
<protein>
    <submittedName>
        <fullName evidence="1">Dephospho-CoA kinase</fullName>
        <ecNumber evidence="1">2.7.-.-</ecNumber>
    </submittedName>
</protein>
<evidence type="ECO:0000313" key="1">
    <source>
        <dbReference type="EMBL" id="EQD46075.1"/>
    </source>
</evidence>
<accession>T1AVI5</accession>
<dbReference type="PANTHER" id="PTHR41930:SF1">
    <property type="entry name" value="DEPHOSPHO-COA KINASE"/>
    <property type="match status" value="1"/>
</dbReference>
<proteinExistence type="predicted"/>
<dbReference type="Gene3D" id="3.40.50.300">
    <property type="entry name" value="P-loop containing nucleotide triphosphate hydrolases"/>
    <property type="match status" value="1"/>
</dbReference>
<dbReference type="PANTHER" id="PTHR41930">
    <property type="entry name" value="UPF0200 PROTEIN MJ1399"/>
    <property type="match status" value="1"/>
</dbReference>
<dbReference type="EMBL" id="AUZZ01006507">
    <property type="protein sequence ID" value="EQD46075.1"/>
    <property type="molecule type" value="Genomic_DNA"/>
</dbReference>
<reference evidence="1" key="2">
    <citation type="journal article" date="2014" name="ISME J.">
        <title>Microbial stratification in low pH oxic and suboxic macroscopic growths along an acid mine drainage.</title>
        <authorList>
            <person name="Mendez-Garcia C."/>
            <person name="Mesa V."/>
            <person name="Sprenger R.R."/>
            <person name="Richter M."/>
            <person name="Diez M.S."/>
            <person name="Solano J."/>
            <person name="Bargiela R."/>
            <person name="Golyshina O.V."/>
            <person name="Manteca A."/>
            <person name="Ramos J.L."/>
            <person name="Gallego J.R."/>
            <person name="Llorente I."/>
            <person name="Martins Dos Santos V.A."/>
            <person name="Jensen O.N."/>
            <person name="Pelaez A.I."/>
            <person name="Sanchez J."/>
            <person name="Ferrer M."/>
        </authorList>
    </citation>
    <scope>NUCLEOTIDE SEQUENCE</scope>
</reference>